<dbReference type="PANTHER" id="PTHR23504:SF15">
    <property type="entry name" value="MAJOR FACILITATOR SUPERFAMILY (MFS) PROFILE DOMAIN-CONTAINING PROTEIN"/>
    <property type="match status" value="1"/>
</dbReference>
<name>A0A1B1YXR7_9GAMM</name>
<dbReference type="PROSITE" id="PS50850">
    <property type="entry name" value="MFS"/>
    <property type="match status" value="1"/>
</dbReference>
<dbReference type="InterPro" id="IPR011701">
    <property type="entry name" value="MFS"/>
</dbReference>
<feature type="transmembrane region" description="Helical" evidence="6">
    <location>
        <begin position="186"/>
        <end position="210"/>
    </location>
</feature>
<dbReference type="Gene3D" id="1.20.1250.20">
    <property type="entry name" value="MFS general substrate transporter like domains"/>
    <property type="match status" value="1"/>
</dbReference>
<evidence type="ECO:0000256" key="2">
    <source>
        <dbReference type="ARBA" id="ARBA00022448"/>
    </source>
</evidence>
<evidence type="ECO:0000256" key="1">
    <source>
        <dbReference type="ARBA" id="ARBA00004141"/>
    </source>
</evidence>
<evidence type="ECO:0000313" key="9">
    <source>
        <dbReference type="Proteomes" id="UP000092952"/>
    </source>
</evidence>
<proteinExistence type="predicted"/>
<feature type="transmembrane region" description="Helical" evidence="6">
    <location>
        <begin position="269"/>
        <end position="289"/>
    </location>
</feature>
<dbReference type="InterPro" id="IPR001958">
    <property type="entry name" value="Tet-R_TetA/multi-R_MdtG-like"/>
</dbReference>
<evidence type="ECO:0000256" key="4">
    <source>
        <dbReference type="ARBA" id="ARBA00022989"/>
    </source>
</evidence>
<dbReference type="PRINTS" id="PR01035">
    <property type="entry name" value="TCRTETA"/>
</dbReference>
<dbReference type="InterPro" id="IPR036259">
    <property type="entry name" value="MFS_trans_sf"/>
</dbReference>
<feature type="transmembrane region" description="Helical" evidence="6">
    <location>
        <begin position="92"/>
        <end position="118"/>
    </location>
</feature>
<dbReference type="InterPro" id="IPR020846">
    <property type="entry name" value="MFS_dom"/>
</dbReference>
<keyword evidence="9" id="KW-1185">Reference proteome</keyword>
<protein>
    <submittedName>
        <fullName evidence="8">MFS transporter</fullName>
    </submittedName>
</protein>
<dbReference type="InParanoid" id="A0A1B1YXR7"/>
<sequence length="430" mass="43440">MCEVIPVHEARPSAIPVDALLALMLATFSVSAGYGVVLPVLPDSVAALGGAATGEAFVSRHTGLLAAAYTLALFVFAPLWGRLSDRYGRRPILMIGLVGYVAATLLLAFGGSLALFYAERLLSGAFSASVTPVASAAVGELVKDDTMRARRLTLLSIASVAGFLLGPMLGVFSGSLANGVLGLSGAAAALLAPRAAVAVLALLAAAAVALRLPRTATGRAESGSLEAARGAASSIRVLLALGFIAAAAVGVFEVGLALRGRRELGLSPYQIATMFMECSLVMLVAQALVFSPRVKPAHTRWLIAPATIMLGGGLLLVPMAWNFTGLLIAVGVVAASAGVLSPILTYWISTLAGGAQGAQLGRQTAAASLGQTTGSAVGGLLFNISLLPGAPFVLTAALTAFGFFLSVGLPARLYAVARVAPVAGTISEPP</sequence>
<dbReference type="Pfam" id="PF07690">
    <property type="entry name" value="MFS_1"/>
    <property type="match status" value="1"/>
</dbReference>
<feature type="transmembrane region" description="Helical" evidence="6">
    <location>
        <begin position="390"/>
        <end position="409"/>
    </location>
</feature>
<dbReference type="EMBL" id="CP014671">
    <property type="protein sequence ID" value="ANX05526.1"/>
    <property type="molecule type" value="Genomic_DNA"/>
</dbReference>
<feature type="transmembrane region" description="Helical" evidence="6">
    <location>
        <begin position="154"/>
        <end position="174"/>
    </location>
</feature>
<feature type="transmembrane region" description="Helical" evidence="6">
    <location>
        <begin position="124"/>
        <end position="142"/>
    </location>
</feature>
<keyword evidence="2" id="KW-0813">Transport</keyword>
<feature type="transmembrane region" description="Helical" evidence="6">
    <location>
        <begin position="237"/>
        <end position="257"/>
    </location>
</feature>
<feature type="domain" description="Major facilitator superfamily (MFS) profile" evidence="7">
    <location>
        <begin position="19"/>
        <end position="414"/>
    </location>
</feature>
<feature type="transmembrane region" description="Helical" evidence="6">
    <location>
        <begin position="61"/>
        <end position="80"/>
    </location>
</feature>
<dbReference type="GO" id="GO:0022857">
    <property type="term" value="F:transmembrane transporter activity"/>
    <property type="evidence" value="ECO:0007669"/>
    <property type="project" value="InterPro"/>
</dbReference>
<feature type="transmembrane region" description="Helical" evidence="6">
    <location>
        <begin position="20"/>
        <end position="41"/>
    </location>
</feature>
<feature type="transmembrane region" description="Helical" evidence="6">
    <location>
        <begin position="364"/>
        <end position="384"/>
    </location>
</feature>
<dbReference type="AlphaFoldDB" id="A0A1B1YXR7"/>
<feature type="transmembrane region" description="Helical" evidence="6">
    <location>
        <begin position="327"/>
        <end position="352"/>
    </location>
</feature>
<dbReference type="PANTHER" id="PTHR23504">
    <property type="entry name" value="MAJOR FACILITATOR SUPERFAMILY DOMAIN-CONTAINING PROTEIN 10"/>
    <property type="match status" value="1"/>
</dbReference>
<dbReference type="KEGG" id="gbi:PG2T_06740"/>
<reference evidence="9" key="1">
    <citation type="submission" date="2016-03" db="EMBL/GenBank/DDBJ databases">
        <title>Complete genome sequence of Solimmundus cernigliae, representing a novel lineage of polycyclic aromatic hydrocarbon degraders within the Gammaproteobacteria.</title>
        <authorList>
            <person name="Singleton D.R."/>
            <person name="Dickey A.N."/>
            <person name="Scholl E.H."/>
            <person name="Wright F.A."/>
            <person name="Aitken M.D."/>
        </authorList>
    </citation>
    <scope>NUCLEOTIDE SEQUENCE [LARGE SCALE GENOMIC DNA]</scope>
    <source>
        <strain evidence="9">TR3.2</strain>
    </source>
</reference>
<dbReference type="STRING" id="1810504.PG2T_06740"/>
<evidence type="ECO:0000256" key="6">
    <source>
        <dbReference type="SAM" id="Phobius"/>
    </source>
</evidence>
<evidence type="ECO:0000256" key="3">
    <source>
        <dbReference type="ARBA" id="ARBA00022692"/>
    </source>
</evidence>
<keyword evidence="5 6" id="KW-0472">Membrane</keyword>
<dbReference type="GO" id="GO:0016020">
    <property type="term" value="C:membrane"/>
    <property type="evidence" value="ECO:0007669"/>
    <property type="project" value="UniProtKB-SubCell"/>
</dbReference>
<gene>
    <name evidence="8" type="ORF">PG2T_06740</name>
</gene>
<comment type="subcellular location">
    <subcellularLocation>
        <location evidence="1">Membrane</location>
        <topology evidence="1">Multi-pass membrane protein</topology>
    </subcellularLocation>
</comment>
<feature type="transmembrane region" description="Helical" evidence="6">
    <location>
        <begin position="301"/>
        <end position="321"/>
    </location>
</feature>
<keyword evidence="4 6" id="KW-1133">Transmembrane helix</keyword>
<keyword evidence="3 6" id="KW-0812">Transmembrane</keyword>
<evidence type="ECO:0000256" key="5">
    <source>
        <dbReference type="ARBA" id="ARBA00023136"/>
    </source>
</evidence>
<evidence type="ECO:0000259" key="7">
    <source>
        <dbReference type="PROSITE" id="PS50850"/>
    </source>
</evidence>
<dbReference type="Proteomes" id="UP000092952">
    <property type="component" value="Chromosome"/>
</dbReference>
<organism evidence="8 9">
    <name type="scientific">Immundisolibacter cernigliae</name>
    <dbReference type="NCBI Taxonomy" id="1810504"/>
    <lineage>
        <taxon>Bacteria</taxon>
        <taxon>Pseudomonadati</taxon>
        <taxon>Pseudomonadota</taxon>
        <taxon>Gammaproteobacteria</taxon>
        <taxon>Immundisolibacterales</taxon>
        <taxon>Immundisolibacteraceae</taxon>
        <taxon>Immundisolibacter</taxon>
    </lineage>
</organism>
<dbReference type="SUPFAM" id="SSF103473">
    <property type="entry name" value="MFS general substrate transporter"/>
    <property type="match status" value="1"/>
</dbReference>
<accession>A0A1B1YXR7</accession>
<evidence type="ECO:0000313" key="8">
    <source>
        <dbReference type="EMBL" id="ANX05526.1"/>
    </source>
</evidence>